<dbReference type="GO" id="GO:0008168">
    <property type="term" value="F:methyltransferase activity"/>
    <property type="evidence" value="ECO:0007669"/>
    <property type="project" value="UniProtKB-KW"/>
</dbReference>
<evidence type="ECO:0000313" key="1">
    <source>
        <dbReference type="EMBL" id="RMB08617.1"/>
    </source>
</evidence>
<dbReference type="CDD" id="cd02440">
    <property type="entry name" value="AdoMet_MTases"/>
    <property type="match status" value="1"/>
</dbReference>
<dbReference type="InParanoid" id="A0A3M0CIN0"/>
<protein>
    <submittedName>
        <fullName evidence="1">Methyltransferase family protein</fullName>
    </submittedName>
</protein>
<dbReference type="SUPFAM" id="SSF53335">
    <property type="entry name" value="S-adenosyl-L-methionine-dependent methyltransferases"/>
    <property type="match status" value="1"/>
</dbReference>
<dbReference type="OrthoDB" id="5642573at2"/>
<keyword evidence="1" id="KW-0808">Transferase</keyword>
<dbReference type="Gene3D" id="3.40.50.150">
    <property type="entry name" value="Vaccinia Virus protein VP39"/>
    <property type="match status" value="1"/>
</dbReference>
<dbReference type="Pfam" id="PF13489">
    <property type="entry name" value="Methyltransf_23"/>
    <property type="match status" value="1"/>
</dbReference>
<dbReference type="EMBL" id="REFR01000010">
    <property type="protein sequence ID" value="RMB08617.1"/>
    <property type="molecule type" value="Genomic_DNA"/>
</dbReference>
<evidence type="ECO:0000313" key="2">
    <source>
        <dbReference type="Proteomes" id="UP000271227"/>
    </source>
</evidence>
<sequence>MKNDEVDRLEVMAGRSLYGVGANAASIRYGFRIIRRYLVDGSVLELGPAEGLMTEKLVTTGRRITCVDGSETFCNGLREKFTDITVIHSLFEDFAPESRFDNIILSHVLEHVEDPAAILKLVRNWLAPGGMIFGAVPNARSLHRQAAVIMGLLDAENALNDTDRHNGHRRVFDPENFRQCFLKAGLRIDHFGGYWLKPVASGQIEAHWNDAMLDAFMVLGERYPDIAGEIYVTASCG</sequence>
<organism evidence="1 2">
    <name type="scientific">Eilatimonas milleporae</name>
    <dbReference type="NCBI Taxonomy" id="911205"/>
    <lineage>
        <taxon>Bacteria</taxon>
        <taxon>Pseudomonadati</taxon>
        <taxon>Pseudomonadota</taxon>
        <taxon>Alphaproteobacteria</taxon>
        <taxon>Kordiimonadales</taxon>
        <taxon>Kordiimonadaceae</taxon>
        <taxon>Eilatimonas</taxon>
    </lineage>
</organism>
<gene>
    <name evidence="1" type="ORF">BXY39_1252</name>
</gene>
<dbReference type="PANTHER" id="PTHR43861">
    <property type="entry name" value="TRANS-ACONITATE 2-METHYLTRANSFERASE-RELATED"/>
    <property type="match status" value="1"/>
</dbReference>
<dbReference type="RefSeq" id="WP_121938376.1">
    <property type="nucleotide sequence ID" value="NZ_REFR01000010.1"/>
</dbReference>
<dbReference type="AlphaFoldDB" id="A0A3M0CIN0"/>
<keyword evidence="1" id="KW-0489">Methyltransferase</keyword>
<reference evidence="1 2" key="1">
    <citation type="submission" date="2018-10" db="EMBL/GenBank/DDBJ databases">
        <title>Genomic Encyclopedia of Archaeal and Bacterial Type Strains, Phase II (KMG-II): from individual species to whole genera.</title>
        <authorList>
            <person name="Goeker M."/>
        </authorList>
    </citation>
    <scope>NUCLEOTIDE SEQUENCE [LARGE SCALE GENOMIC DNA]</scope>
    <source>
        <strain evidence="1 2">DSM 25217</strain>
    </source>
</reference>
<dbReference type="GO" id="GO:0032259">
    <property type="term" value="P:methylation"/>
    <property type="evidence" value="ECO:0007669"/>
    <property type="project" value="UniProtKB-KW"/>
</dbReference>
<proteinExistence type="predicted"/>
<dbReference type="InterPro" id="IPR029063">
    <property type="entry name" value="SAM-dependent_MTases_sf"/>
</dbReference>
<dbReference type="Proteomes" id="UP000271227">
    <property type="component" value="Unassembled WGS sequence"/>
</dbReference>
<accession>A0A3M0CIN0</accession>
<comment type="caution">
    <text evidence="1">The sequence shown here is derived from an EMBL/GenBank/DDBJ whole genome shotgun (WGS) entry which is preliminary data.</text>
</comment>
<keyword evidence="2" id="KW-1185">Reference proteome</keyword>
<name>A0A3M0CIN0_9PROT</name>